<dbReference type="Gene3D" id="3.60.130.10">
    <property type="entry name" value="Clavaminate synthase-like"/>
    <property type="match status" value="1"/>
</dbReference>
<comment type="pathway">
    <text evidence="2">Amine and polyamine biosynthesis; carnitine biosynthesis.</text>
</comment>
<evidence type="ECO:0000313" key="13">
    <source>
        <dbReference type="RefSeq" id="XP_014674325.1"/>
    </source>
</evidence>
<comment type="similarity">
    <text evidence="3">Belongs to the gamma-BBH/TMLD family.</text>
</comment>
<dbReference type="RefSeq" id="XP_014674258.1">
    <property type="nucleotide sequence ID" value="XM_014818772.1"/>
</dbReference>
<proteinExistence type="inferred from homology"/>
<gene>
    <name evidence="12 13 14" type="primary">LOC106814423</name>
</gene>
<protein>
    <submittedName>
        <fullName evidence="12 13">Probable gamma-butyrobetaine dioxygenase</fullName>
    </submittedName>
</protein>
<evidence type="ECO:0000256" key="3">
    <source>
        <dbReference type="ARBA" id="ARBA00008654"/>
    </source>
</evidence>
<dbReference type="SUPFAM" id="SSF51197">
    <property type="entry name" value="Clavaminate synthase-like"/>
    <property type="match status" value="1"/>
</dbReference>
<dbReference type="GO" id="GO:0051213">
    <property type="term" value="F:dioxygenase activity"/>
    <property type="evidence" value="ECO:0007669"/>
    <property type="project" value="UniProtKB-KW"/>
</dbReference>
<dbReference type="Gene3D" id="3.30.2020.30">
    <property type="match status" value="1"/>
</dbReference>
<keyword evidence="8" id="KW-0408">Iron</keyword>
<dbReference type="InterPro" id="IPR003819">
    <property type="entry name" value="TauD/TfdA-like"/>
</dbReference>
<dbReference type="PANTHER" id="PTHR10696">
    <property type="entry name" value="GAMMA-BUTYROBETAINE HYDROXYLASE-RELATED"/>
    <property type="match status" value="1"/>
</dbReference>
<name>A0ABM1EQ54_PRICU</name>
<dbReference type="PANTHER" id="PTHR10696:SF25">
    <property type="entry name" value="OXIDOREDUCTASE AIM17-RELATED"/>
    <property type="match status" value="1"/>
</dbReference>
<evidence type="ECO:0000256" key="2">
    <source>
        <dbReference type="ARBA" id="ARBA00005022"/>
    </source>
</evidence>
<accession>A0ABM1EQ54</accession>
<comment type="cofactor">
    <cofactor evidence="1">
        <name>Fe(2+)</name>
        <dbReference type="ChEBI" id="CHEBI:29033"/>
    </cofactor>
</comment>
<evidence type="ECO:0000259" key="10">
    <source>
        <dbReference type="Pfam" id="PF06155"/>
    </source>
</evidence>
<evidence type="ECO:0000313" key="12">
    <source>
        <dbReference type="RefSeq" id="XP_014674258.1"/>
    </source>
</evidence>
<evidence type="ECO:0000256" key="1">
    <source>
        <dbReference type="ARBA" id="ARBA00001954"/>
    </source>
</evidence>
<evidence type="ECO:0000313" key="11">
    <source>
        <dbReference type="Proteomes" id="UP000695022"/>
    </source>
</evidence>
<dbReference type="RefSeq" id="XP_014674405.1">
    <property type="nucleotide sequence ID" value="XM_014818919.1"/>
</dbReference>
<evidence type="ECO:0000256" key="6">
    <source>
        <dbReference type="ARBA" id="ARBA00022964"/>
    </source>
</evidence>
<keyword evidence="7" id="KW-0560">Oxidoreductase</keyword>
<dbReference type="Pfam" id="PF06155">
    <property type="entry name" value="GBBH-like_N"/>
    <property type="match status" value="1"/>
</dbReference>
<evidence type="ECO:0000256" key="7">
    <source>
        <dbReference type="ARBA" id="ARBA00023002"/>
    </source>
</evidence>
<dbReference type="InterPro" id="IPR050411">
    <property type="entry name" value="AlphaKG_dependent_hydroxylases"/>
</dbReference>
<keyword evidence="11" id="KW-1185">Reference proteome</keyword>
<dbReference type="CDD" id="cd00250">
    <property type="entry name" value="CAS_like"/>
    <property type="match status" value="1"/>
</dbReference>
<dbReference type="InterPro" id="IPR042098">
    <property type="entry name" value="TauD-like_sf"/>
</dbReference>
<keyword evidence="5" id="KW-0124">Carnitine biosynthesis</keyword>
<feature type="domain" description="TauD/TfdA-like" evidence="9">
    <location>
        <begin position="210"/>
        <end position="454"/>
    </location>
</feature>
<dbReference type="RefSeq" id="XP_014674325.1">
    <property type="nucleotide sequence ID" value="XM_014818839.1"/>
</dbReference>
<reference evidence="12 13" key="1">
    <citation type="submission" date="2025-05" db="UniProtKB">
        <authorList>
            <consortium name="RefSeq"/>
        </authorList>
    </citation>
    <scope>IDENTIFICATION</scope>
</reference>
<keyword evidence="6 12" id="KW-0223">Dioxygenase</keyword>
<keyword evidence="4" id="KW-0479">Metal-binding</keyword>
<evidence type="ECO:0000313" key="14">
    <source>
        <dbReference type="RefSeq" id="XP_014674405.1"/>
    </source>
</evidence>
<organism evidence="11 13">
    <name type="scientific">Priapulus caudatus</name>
    <name type="common">Priapulid worm</name>
    <dbReference type="NCBI Taxonomy" id="37621"/>
    <lineage>
        <taxon>Eukaryota</taxon>
        <taxon>Metazoa</taxon>
        <taxon>Ecdysozoa</taxon>
        <taxon>Scalidophora</taxon>
        <taxon>Priapulida</taxon>
        <taxon>Priapulimorpha</taxon>
        <taxon>Priapulimorphida</taxon>
        <taxon>Priapulidae</taxon>
        <taxon>Priapulus</taxon>
    </lineage>
</organism>
<evidence type="ECO:0000256" key="5">
    <source>
        <dbReference type="ARBA" id="ARBA00022873"/>
    </source>
</evidence>
<dbReference type="Proteomes" id="UP000695022">
    <property type="component" value="Unplaced"/>
</dbReference>
<evidence type="ECO:0000259" key="9">
    <source>
        <dbReference type="Pfam" id="PF02668"/>
    </source>
</evidence>
<sequence length="489" mass="55326">MQGCRTRSAYLLAGQSAGFVFSYGIRCGTSQRFRCGKTVMSTTRTISTVRVNGSRWLSCPPSKKLLVSKAIPPQEIRCALWKRFSSTLPTITTQENTLAVVKEDGNMLEIHWSEGGKSQFNSTWLRHQCHCEQCKQLGSGQMLVNPSSLPPLLSIKSALAVNKSVTITWAEDGHTGQIPLGYLQDNAVTDFSLFESIQSSSPDPLEHIPEVDYGDLIRDKREILRWMSDISSSGISIVRGTPVKPGTVGDIAELIAPVQNTIYGHVFQVRNSPNPINAAYSTAELPLHTDLVYYESPPGLQLLHCISCNDNIIGGESTFRDGFHAAEELRQLYPDDFSTLVRMAATFQKIHYERERPVHMRYYRPHIVINSLGCITAINWSPPFEGPLKIPASEIDAYYMAYTKFAKLIEDSPRKIQFRLKPGDAVVFNNRRILHGRREFKLCEDTDRFLEGCYINIDEFKSQLMVYHSMYGTDKQFNFKRVSNQDFYH</sequence>
<dbReference type="InterPro" id="IPR010376">
    <property type="entry name" value="GBBH-like_N"/>
</dbReference>
<evidence type="ECO:0000256" key="8">
    <source>
        <dbReference type="ARBA" id="ARBA00023004"/>
    </source>
</evidence>
<dbReference type="Pfam" id="PF02668">
    <property type="entry name" value="TauD"/>
    <property type="match status" value="1"/>
</dbReference>
<dbReference type="GeneID" id="106814423"/>
<evidence type="ECO:0000256" key="4">
    <source>
        <dbReference type="ARBA" id="ARBA00022723"/>
    </source>
</evidence>
<dbReference type="InterPro" id="IPR038492">
    <property type="entry name" value="GBBH-like_N_sf"/>
</dbReference>
<feature type="domain" description="Gamma-butyrobetaine hydroxylase-like N-terminal" evidence="10">
    <location>
        <begin position="101"/>
        <end position="176"/>
    </location>
</feature>